<reference evidence="6 7" key="1">
    <citation type="journal article" date="2017" name="Genome Announc.">
        <title>Draft Genome Sequence of Romboutsia weinsteinii sp. nov. Strain CCRI-19649(T) Isolated from Surface Water.</title>
        <authorList>
            <person name="Maheux A.F."/>
            <person name="Boudreau D.K."/>
            <person name="Berube E."/>
            <person name="Boissinot M."/>
            <person name="Cantin P."/>
            <person name="Raymond F."/>
            <person name="Corbeil J."/>
            <person name="Omar R.F."/>
            <person name="Bergeron M.G."/>
        </authorList>
    </citation>
    <scope>NUCLEOTIDE SEQUENCE [LARGE SCALE GENOMIC DNA]</scope>
    <source>
        <strain evidence="6 7">CCRI-19649</strain>
    </source>
</reference>
<dbReference type="InterPro" id="IPR050881">
    <property type="entry name" value="LL-DAP_aminotransferase"/>
</dbReference>
<evidence type="ECO:0000313" key="6">
    <source>
        <dbReference type="EMBL" id="RDY26521.1"/>
    </source>
</evidence>
<protein>
    <recommendedName>
        <fullName evidence="4">Aminotransferase</fullName>
        <ecNumber evidence="4">2.6.1.-</ecNumber>
    </recommendedName>
</protein>
<dbReference type="CDD" id="cd00609">
    <property type="entry name" value="AAT_like"/>
    <property type="match status" value="1"/>
</dbReference>
<dbReference type="Pfam" id="PF00155">
    <property type="entry name" value="Aminotran_1_2"/>
    <property type="match status" value="1"/>
</dbReference>
<dbReference type="EMBL" id="NOJY02000025">
    <property type="protein sequence ID" value="RDY26521.1"/>
    <property type="molecule type" value="Genomic_DNA"/>
</dbReference>
<evidence type="ECO:0000313" key="7">
    <source>
        <dbReference type="Proteomes" id="UP000215694"/>
    </source>
</evidence>
<dbReference type="InterPro" id="IPR015422">
    <property type="entry name" value="PyrdxlP-dep_Trfase_small"/>
</dbReference>
<comment type="similarity">
    <text evidence="4">Belongs to the class-I pyridoxal-phosphate-dependent aminotransferase family.</text>
</comment>
<dbReference type="SUPFAM" id="SSF53383">
    <property type="entry name" value="PLP-dependent transferases"/>
    <property type="match status" value="1"/>
</dbReference>
<dbReference type="NCBIfam" id="NF004937">
    <property type="entry name" value="PRK06290.1"/>
    <property type="match status" value="1"/>
</dbReference>
<evidence type="ECO:0000256" key="1">
    <source>
        <dbReference type="ARBA" id="ARBA00001933"/>
    </source>
</evidence>
<evidence type="ECO:0000256" key="3">
    <source>
        <dbReference type="ARBA" id="ARBA00022679"/>
    </source>
</evidence>
<evidence type="ECO:0000256" key="4">
    <source>
        <dbReference type="RuleBase" id="RU000481"/>
    </source>
</evidence>
<dbReference type="OrthoDB" id="9802328at2"/>
<dbReference type="Gene3D" id="3.40.640.10">
    <property type="entry name" value="Type I PLP-dependent aspartate aminotransferase-like (Major domain)"/>
    <property type="match status" value="1"/>
</dbReference>
<dbReference type="GO" id="GO:0030170">
    <property type="term" value="F:pyridoxal phosphate binding"/>
    <property type="evidence" value="ECO:0007669"/>
    <property type="project" value="InterPro"/>
</dbReference>
<proteinExistence type="inferred from homology"/>
<gene>
    <name evidence="6" type="ORF">CHL78_013215</name>
</gene>
<organism evidence="6 7">
    <name type="scientific">Romboutsia weinsteinii</name>
    <dbReference type="NCBI Taxonomy" id="2020949"/>
    <lineage>
        <taxon>Bacteria</taxon>
        <taxon>Bacillati</taxon>
        <taxon>Bacillota</taxon>
        <taxon>Clostridia</taxon>
        <taxon>Peptostreptococcales</taxon>
        <taxon>Peptostreptococcaceae</taxon>
        <taxon>Romboutsia</taxon>
    </lineage>
</organism>
<feature type="domain" description="Aminotransferase class I/classII large" evidence="5">
    <location>
        <begin position="46"/>
        <end position="341"/>
    </location>
</feature>
<evidence type="ECO:0000259" key="5">
    <source>
        <dbReference type="Pfam" id="PF00155"/>
    </source>
</evidence>
<dbReference type="InterPro" id="IPR015424">
    <property type="entry name" value="PyrdxlP-dep_Trfase"/>
</dbReference>
<accession>A0A371J151</accession>
<dbReference type="RefSeq" id="WP_094367688.1">
    <property type="nucleotide sequence ID" value="NZ_NOJY02000025.1"/>
</dbReference>
<keyword evidence="7" id="KW-1185">Reference proteome</keyword>
<keyword evidence="2 4" id="KW-0032">Aminotransferase</keyword>
<name>A0A371J151_9FIRM</name>
<dbReference type="EC" id="2.6.1.-" evidence="4"/>
<evidence type="ECO:0000256" key="2">
    <source>
        <dbReference type="ARBA" id="ARBA00022576"/>
    </source>
</evidence>
<dbReference type="InterPro" id="IPR004838">
    <property type="entry name" value="NHTrfase_class1_PyrdxlP-BS"/>
</dbReference>
<comment type="cofactor">
    <cofactor evidence="1 4">
        <name>pyridoxal 5'-phosphate</name>
        <dbReference type="ChEBI" id="CHEBI:597326"/>
    </cofactor>
</comment>
<dbReference type="PANTHER" id="PTHR42832">
    <property type="entry name" value="AMINO ACID AMINOTRANSFERASE"/>
    <property type="match status" value="1"/>
</dbReference>
<dbReference type="GO" id="GO:0008483">
    <property type="term" value="F:transaminase activity"/>
    <property type="evidence" value="ECO:0007669"/>
    <property type="project" value="UniProtKB-KW"/>
</dbReference>
<sequence length="410" mass="46284">MDFIDNLVAKRFGDLSFFSTSSRLYKFEKIKKVTNETRIRRPDITLIDMGVGEPDKGADKVLCDILNIESRRPENRFYADNGILEFQEAACKYLKKMYNLTGITVDNVMHGIGSKSILAMLPLAFINPGDVCLMTVPGYPILGTYSKFCGGEVYNLPLCPENDFFPNLDSIPEDILKRAKLLYLNYPNNPTGQVASKAFYEYVINFAKKNNIFIVSDLAYGPLVYDGYKPLSIMSIDGSMDVCVELHSLSKAFNMTGWRLAFIVGSKKMIKLFSTVKGHTDSGQFRAIQKAGAYALENPQLINENCERYSRRFNMLVEALREVGFNAKKPKSGFYVYVPIPIGVKNGVRFNDAEEASLYILSNALISTVPWDDCGSFLRFSTTFEANTIEDELYIINELKDRLTSLNLEF</sequence>
<dbReference type="InterPro" id="IPR015421">
    <property type="entry name" value="PyrdxlP-dep_Trfase_major"/>
</dbReference>
<dbReference type="Proteomes" id="UP000215694">
    <property type="component" value="Unassembled WGS sequence"/>
</dbReference>
<comment type="caution">
    <text evidence="6">The sequence shown here is derived from an EMBL/GenBank/DDBJ whole genome shotgun (WGS) entry which is preliminary data.</text>
</comment>
<dbReference type="PANTHER" id="PTHR42832:SF3">
    <property type="entry name" value="L-GLUTAMINE--4-(METHYLSULFANYL)-2-OXOBUTANOATE AMINOTRANSFERASE"/>
    <property type="match status" value="1"/>
</dbReference>
<dbReference type="InterPro" id="IPR004839">
    <property type="entry name" value="Aminotransferase_I/II_large"/>
</dbReference>
<dbReference type="AlphaFoldDB" id="A0A371J151"/>
<dbReference type="Gene3D" id="3.90.1150.10">
    <property type="entry name" value="Aspartate Aminotransferase, domain 1"/>
    <property type="match status" value="1"/>
</dbReference>
<keyword evidence="3 4" id="KW-0808">Transferase</keyword>
<dbReference type="PROSITE" id="PS00105">
    <property type="entry name" value="AA_TRANSFER_CLASS_1"/>
    <property type="match status" value="1"/>
</dbReference>